<protein>
    <submittedName>
        <fullName evidence="2">DUF732 domain-containing protein</fullName>
    </submittedName>
</protein>
<evidence type="ECO:0000313" key="3">
    <source>
        <dbReference type="Proteomes" id="UP001494902"/>
    </source>
</evidence>
<keyword evidence="1" id="KW-0812">Transmembrane</keyword>
<name>A0ABV1KFG2_9PSEU</name>
<accession>A0ABV1KFG2</accession>
<keyword evidence="1" id="KW-0472">Membrane</keyword>
<evidence type="ECO:0000256" key="1">
    <source>
        <dbReference type="SAM" id="Phobius"/>
    </source>
</evidence>
<feature type="transmembrane region" description="Helical" evidence="1">
    <location>
        <begin position="26"/>
        <end position="48"/>
    </location>
</feature>
<keyword evidence="1" id="KW-1133">Transmembrane helix</keyword>
<organism evidence="2 3">
    <name type="scientific">Pseudonocardia nematodicida</name>
    <dbReference type="NCBI Taxonomy" id="1206997"/>
    <lineage>
        <taxon>Bacteria</taxon>
        <taxon>Bacillati</taxon>
        <taxon>Actinomycetota</taxon>
        <taxon>Actinomycetes</taxon>
        <taxon>Pseudonocardiales</taxon>
        <taxon>Pseudonocardiaceae</taxon>
        <taxon>Pseudonocardia</taxon>
    </lineage>
</organism>
<proteinExistence type="predicted"/>
<gene>
    <name evidence="2" type="ORF">WIS52_19240</name>
</gene>
<dbReference type="EMBL" id="JBEDNQ010000008">
    <property type="protein sequence ID" value="MEQ3552613.1"/>
    <property type="molecule type" value="Genomic_DNA"/>
</dbReference>
<reference evidence="2 3" key="1">
    <citation type="submission" date="2024-03" db="EMBL/GenBank/DDBJ databases">
        <title>Draft genome sequence of Pseudonocardia nematodicida JCM 31783.</title>
        <authorList>
            <person name="Butdee W."/>
            <person name="Duangmal K."/>
        </authorList>
    </citation>
    <scope>NUCLEOTIDE SEQUENCE [LARGE SCALE GENOMIC DNA]</scope>
    <source>
        <strain evidence="2 3">JCM 31783</strain>
    </source>
</reference>
<dbReference type="Proteomes" id="UP001494902">
    <property type="component" value="Unassembled WGS sequence"/>
</dbReference>
<dbReference type="RefSeq" id="WP_349299688.1">
    <property type="nucleotide sequence ID" value="NZ_JBEDNQ010000008.1"/>
</dbReference>
<comment type="caution">
    <text evidence="2">The sequence shown here is derived from an EMBL/GenBank/DDBJ whole genome shotgun (WGS) entry which is preliminary data.</text>
</comment>
<sequence length="136" mass="14846">MTMQPPYPNHQLQPWVQPTRRIWPRAVLAAALATIVTATVTTLAMLLIPPSAPENPDPMQVAAFTQNAGTDLYGRGIWTDDALLEIGLTVCDMNTEGLPEAQQIDRLQSRWGGLDTYDTATLMHHANARLCPGTAP</sequence>
<keyword evidence="3" id="KW-1185">Reference proteome</keyword>
<evidence type="ECO:0000313" key="2">
    <source>
        <dbReference type="EMBL" id="MEQ3552613.1"/>
    </source>
</evidence>